<feature type="domain" description="Rieske" evidence="5">
    <location>
        <begin position="8"/>
        <end position="119"/>
    </location>
</feature>
<dbReference type="PANTHER" id="PTHR21496:SF23">
    <property type="entry name" value="3-PHENYLPROPIONATE_CINNAMIC ACID DIOXYGENASE FERREDOXIN SUBUNIT"/>
    <property type="match status" value="1"/>
</dbReference>
<evidence type="ECO:0000256" key="4">
    <source>
        <dbReference type="ARBA" id="ARBA00023014"/>
    </source>
</evidence>
<dbReference type="AlphaFoldDB" id="A0A3T1DD01"/>
<dbReference type="Pfam" id="PF00355">
    <property type="entry name" value="Rieske"/>
    <property type="match status" value="1"/>
</dbReference>
<gene>
    <name evidence="6" type="ORF">KCTCHS21_53710</name>
</gene>
<keyword evidence="2" id="KW-0479">Metal-binding</keyword>
<keyword evidence="4" id="KW-0411">Iron-sulfur</keyword>
<name>A0A3T1DD01_9BACL</name>
<dbReference type="PROSITE" id="PS51296">
    <property type="entry name" value="RIESKE"/>
    <property type="match status" value="1"/>
</dbReference>
<sequence length="124" mass="14042">MSEQWNRHEVCAEGELLPGMRKVITIRKQEVVVLNVDGQLYAIQNRCPHMGVPLEYGAVCGTMVPSEPGSHVYGCHNMIIKCPLHGWEYSLESGQNIFALEKVKIRTYKVNVDDNTVYVLTPIR</sequence>
<dbReference type="InterPro" id="IPR017941">
    <property type="entry name" value="Rieske_2Fe-2S"/>
</dbReference>
<dbReference type="Gene3D" id="2.102.10.10">
    <property type="entry name" value="Rieske [2Fe-2S] iron-sulphur domain"/>
    <property type="match status" value="1"/>
</dbReference>
<dbReference type="GO" id="GO:0016705">
    <property type="term" value="F:oxidoreductase activity, acting on paired donors, with incorporation or reduction of molecular oxygen"/>
    <property type="evidence" value="ECO:0007669"/>
    <property type="project" value="UniProtKB-ARBA"/>
</dbReference>
<keyword evidence="7" id="KW-1185">Reference proteome</keyword>
<dbReference type="InterPro" id="IPR036922">
    <property type="entry name" value="Rieske_2Fe-2S_sf"/>
</dbReference>
<dbReference type="GO" id="GO:0051537">
    <property type="term" value="F:2 iron, 2 sulfur cluster binding"/>
    <property type="evidence" value="ECO:0007669"/>
    <property type="project" value="UniProtKB-KW"/>
</dbReference>
<dbReference type="SUPFAM" id="SSF50022">
    <property type="entry name" value="ISP domain"/>
    <property type="match status" value="1"/>
</dbReference>
<dbReference type="PANTHER" id="PTHR21496">
    <property type="entry name" value="FERREDOXIN-RELATED"/>
    <property type="match status" value="1"/>
</dbReference>
<reference evidence="6 7" key="1">
    <citation type="submission" date="2019-01" db="EMBL/GenBank/DDBJ databases">
        <title>Complete genome sequence of Cohnella hallensis HS21 isolated from Korean fir (Abies koreana) rhizospheric soil.</title>
        <authorList>
            <person name="Jiang L."/>
            <person name="Kang S.W."/>
            <person name="Kim S."/>
            <person name="Jung J."/>
            <person name="Kim C.Y."/>
            <person name="Kim D.H."/>
            <person name="Kim S.W."/>
            <person name="Lee J."/>
        </authorList>
    </citation>
    <scope>NUCLEOTIDE SEQUENCE [LARGE SCALE GENOMIC DNA]</scope>
    <source>
        <strain evidence="6 7">HS21</strain>
    </source>
</reference>
<dbReference type="CDD" id="cd03467">
    <property type="entry name" value="Rieske"/>
    <property type="match status" value="1"/>
</dbReference>
<proteinExistence type="predicted"/>
<dbReference type="GO" id="GO:0046872">
    <property type="term" value="F:metal ion binding"/>
    <property type="evidence" value="ECO:0007669"/>
    <property type="project" value="UniProtKB-KW"/>
</dbReference>
<keyword evidence="3" id="KW-0408">Iron</keyword>
<evidence type="ECO:0000313" key="7">
    <source>
        <dbReference type="Proteomes" id="UP000289856"/>
    </source>
</evidence>
<dbReference type="GO" id="GO:0004497">
    <property type="term" value="F:monooxygenase activity"/>
    <property type="evidence" value="ECO:0007669"/>
    <property type="project" value="UniProtKB-ARBA"/>
</dbReference>
<evidence type="ECO:0000256" key="1">
    <source>
        <dbReference type="ARBA" id="ARBA00022714"/>
    </source>
</evidence>
<keyword evidence="1" id="KW-0001">2Fe-2S</keyword>
<dbReference type="EMBL" id="AP019400">
    <property type="protein sequence ID" value="BBI35972.1"/>
    <property type="molecule type" value="Genomic_DNA"/>
</dbReference>
<dbReference type="KEGG" id="cohn:KCTCHS21_53710"/>
<evidence type="ECO:0000256" key="2">
    <source>
        <dbReference type="ARBA" id="ARBA00022723"/>
    </source>
</evidence>
<protein>
    <recommendedName>
        <fullName evidence="5">Rieske domain-containing protein</fullName>
    </recommendedName>
</protein>
<accession>A0A3T1DD01</accession>
<dbReference type="Proteomes" id="UP000289856">
    <property type="component" value="Chromosome"/>
</dbReference>
<organism evidence="6 7">
    <name type="scientific">Cohnella abietis</name>
    <dbReference type="NCBI Taxonomy" id="2507935"/>
    <lineage>
        <taxon>Bacteria</taxon>
        <taxon>Bacillati</taxon>
        <taxon>Bacillota</taxon>
        <taxon>Bacilli</taxon>
        <taxon>Bacillales</taxon>
        <taxon>Paenibacillaceae</taxon>
        <taxon>Cohnella</taxon>
    </lineage>
</organism>
<dbReference type="OrthoDB" id="9795104at2"/>
<dbReference type="RefSeq" id="WP_130615088.1">
    <property type="nucleotide sequence ID" value="NZ_AP019400.1"/>
</dbReference>
<evidence type="ECO:0000259" key="5">
    <source>
        <dbReference type="PROSITE" id="PS51296"/>
    </source>
</evidence>
<evidence type="ECO:0000256" key="3">
    <source>
        <dbReference type="ARBA" id="ARBA00023004"/>
    </source>
</evidence>
<evidence type="ECO:0000313" key="6">
    <source>
        <dbReference type="EMBL" id="BBI35972.1"/>
    </source>
</evidence>